<evidence type="ECO:0000313" key="1">
    <source>
        <dbReference type="EMBL" id="SFR61484.1"/>
    </source>
</evidence>
<dbReference type="AlphaFoldDB" id="A0A1I6I4D1"/>
<keyword evidence="2" id="KW-1185">Reference proteome</keyword>
<accession>A0A1I6I4D1</accession>
<sequence>MTEKLTDSERLRADALGSDSHRLLFRVAIVAERVTEHQHSVPISTVSVVQFR</sequence>
<protein>
    <submittedName>
        <fullName evidence="1">Uncharacterized protein</fullName>
    </submittedName>
</protein>
<dbReference type="STRING" id="35743.SAMN04487937_3084"/>
<evidence type="ECO:0000313" key="2">
    <source>
        <dbReference type="Proteomes" id="UP000198932"/>
    </source>
</evidence>
<dbReference type="EMBL" id="FOYN01000007">
    <property type="protein sequence ID" value="SFR61484.1"/>
    <property type="molecule type" value="Genomic_DNA"/>
</dbReference>
<proteinExistence type="predicted"/>
<organism evidence="1 2">
    <name type="scientific">Halorubrum sodomense</name>
    <dbReference type="NCBI Taxonomy" id="35743"/>
    <lineage>
        <taxon>Archaea</taxon>
        <taxon>Methanobacteriati</taxon>
        <taxon>Methanobacteriota</taxon>
        <taxon>Stenosarchaea group</taxon>
        <taxon>Halobacteria</taxon>
        <taxon>Halobacteriales</taxon>
        <taxon>Haloferacaceae</taxon>
        <taxon>Halorubrum</taxon>
    </lineage>
</organism>
<name>A0A1I6I4D1_HALSD</name>
<reference evidence="2" key="1">
    <citation type="submission" date="2016-10" db="EMBL/GenBank/DDBJ databases">
        <authorList>
            <person name="Varghese N."/>
            <person name="Submissions S."/>
        </authorList>
    </citation>
    <scope>NUCLEOTIDE SEQUENCE [LARGE SCALE GENOMIC DNA]</scope>
    <source>
        <strain evidence="2">RD 26</strain>
    </source>
</reference>
<gene>
    <name evidence="1" type="ORF">SAMN04487937_3084</name>
</gene>
<dbReference type="Proteomes" id="UP000198932">
    <property type="component" value="Unassembled WGS sequence"/>
</dbReference>